<sequence length="338" mass="35232">MQTATSTILETLATGMDLAPELAEAGFSRLMDGEMTCAQAGSFLMGLRMKGETPQELTEAVRAALARAVRVTGIDGPTIDIVGTGGDGRSSFNCSTATALTLAGMGHRVVKHGNRAVSSSCGAADAVEGLGLPLELDPEDVRALVAQRNFAFLFAPRFHPAFRNVMPIRRELGVRTLFNLLGPLLNPARPSHMLLGVARAELLPLMARTLLLTGVRRAAVVHGAGGYDELTPMGPAHIMLLEGDGQGHGTLTEISVNPADYGIASCTPEELAVPDRDTAVRVLRELLSGGGPAPMRDMLMLNVGMALHLLEPGLALPDAMAAARLALAAGAGGKVLHA</sequence>
<evidence type="ECO:0000256" key="1">
    <source>
        <dbReference type="ARBA" id="ARBA00022676"/>
    </source>
</evidence>
<feature type="binding site" evidence="3">
    <location>
        <position position="229"/>
    </location>
    <ligand>
        <name>Mg(2+)</name>
        <dbReference type="ChEBI" id="CHEBI:18420"/>
        <label>2</label>
    </ligand>
</feature>
<feature type="binding site" evidence="3">
    <location>
        <position position="91"/>
    </location>
    <ligand>
        <name>5-phospho-alpha-D-ribose 1-diphosphate</name>
        <dbReference type="ChEBI" id="CHEBI:58017"/>
    </ligand>
</feature>
<comment type="function">
    <text evidence="3">Catalyzes the transfer of the phosphoribosyl group of 5-phosphorylribose-1-pyrophosphate (PRPP) to anthranilate to yield N-(5'-phosphoribosyl)-anthranilate (PRA).</text>
</comment>
<evidence type="ECO:0000313" key="6">
    <source>
        <dbReference type="EMBL" id="WMW64014.1"/>
    </source>
</evidence>
<keyword evidence="3" id="KW-0479">Metal-binding</keyword>
<comment type="catalytic activity">
    <reaction evidence="3">
        <text>N-(5-phospho-beta-D-ribosyl)anthranilate + diphosphate = 5-phospho-alpha-D-ribose 1-diphosphate + anthranilate</text>
        <dbReference type="Rhea" id="RHEA:11768"/>
        <dbReference type="ChEBI" id="CHEBI:16567"/>
        <dbReference type="ChEBI" id="CHEBI:18277"/>
        <dbReference type="ChEBI" id="CHEBI:33019"/>
        <dbReference type="ChEBI" id="CHEBI:58017"/>
        <dbReference type="EC" id="2.4.2.18"/>
    </reaction>
</comment>
<reference evidence="6" key="1">
    <citation type="submission" date="2023-09" db="EMBL/GenBank/DDBJ databases">
        <authorList>
            <consortium name="CW5 consortium"/>
            <person name="Lu C.-W."/>
        </authorList>
    </citation>
    <scope>NUCLEOTIDE SEQUENCE</scope>
    <source>
        <strain evidence="6">KPS</strain>
    </source>
</reference>
<dbReference type="NCBIfam" id="TIGR01245">
    <property type="entry name" value="trpD"/>
    <property type="match status" value="1"/>
</dbReference>
<feature type="binding site" evidence="3">
    <location>
        <position position="114"/>
    </location>
    <ligand>
        <name>anthranilate</name>
        <dbReference type="ChEBI" id="CHEBI:16567"/>
        <label>1</label>
    </ligand>
</feature>
<evidence type="ECO:0000313" key="7">
    <source>
        <dbReference type="Proteomes" id="UP001180616"/>
    </source>
</evidence>
<comment type="similarity">
    <text evidence="3">Belongs to the anthranilate phosphoribosyltransferase family.</text>
</comment>
<feature type="binding site" evidence="3">
    <location>
        <begin position="86"/>
        <end position="87"/>
    </location>
    <ligand>
        <name>5-phospho-alpha-D-ribose 1-diphosphate</name>
        <dbReference type="ChEBI" id="CHEBI:58017"/>
    </ligand>
</feature>
<feature type="binding site" evidence="3">
    <location>
        <position position="123"/>
    </location>
    <ligand>
        <name>5-phospho-alpha-D-ribose 1-diphosphate</name>
        <dbReference type="ChEBI" id="CHEBI:58017"/>
    </ligand>
</feature>
<dbReference type="EC" id="2.4.2.18" evidence="3"/>
<evidence type="ECO:0000256" key="3">
    <source>
        <dbReference type="HAMAP-Rule" id="MF_00211"/>
    </source>
</evidence>
<keyword evidence="7" id="KW-1185">Reference proteome</keyword>
<dbReference type="GO" id="GO:0004048">
    <property type="term" value="F:anthranilate phosphoribosyltransferase activity"/>
    <property type="evidence" value="ECO:0007669"/>
    <property type="project" value="UniProtKB-EC"/>
</dbReference>
<dbReference type="InterPro" id="IPR005940">
    <property type="entry name" value="Anthranilate_Pribosyl_Tfrase"/>
</dbReference>
<evidence type="ECO:0000259" key="4">
    <source>
        <dbReference type="Pfam" id="PF00591"/>
    </source>
</evidence>
<accession>A0ABY9QWX7</accession>
<dbReference type="InterPro" id="IPR035902">
    <property type="entry name" value="Nuc_phospho_transferase"/>
</dbReference>
<dbReference type="PANTHER" id="PTHR43285">
    <property type="entry name" value="ANTHRANILATE PHOSPHORIBOSYLTRANSFERASE"/>
    <property type="match status" value="1"/>
</dbReference>
<dbReference type="Gene3D" id="3.40.1030.10">
    <property type="entry name" value="Nucleoside phosphorylase/phosphoribosyltransferase catalytic domain"/>
    <property type="match status" value="1"/>
</dbReference>
<feature type="domain" description="Glycosyl transferase family 3 N-terminal" evidence="5">
    <location>
        <begin position="7"/>
        <end position="68"/>
    </location>
</feature>
<feature type="domain" description="Glycosyl transferase family 3" evidence="4">
    <location>
        <begin position="77"/>
        <end position="330"/>
    </location>
</feature>
<feature type="binding site" evidence="3">
    <location>
        <position position="169"/>
    </location>
    <ligand>
        <name>anthranilate</name>
        <dbReference type="ChEBI" id="CHEBI:16567"/>
        <label>2</label>
    </ligand>
</feature>
<comment type="caution">
    <text evidence="3">Lacks conserved residue(s) required for the propagation of feature annotation.</text>
</comment>
<keyword evidence="2 3" id="KW-0808">Transferase</keyword>
<evidence type="ECO:0000256" key="2">
    <source>
        <dbReference type="ARBA" id="ARBA00022679"/>
    </source>
</evidence>
<keyword evidence="3" id="KW-0057">Aromatic amino acid biosynthesis</keyword>
<keyword evidence="3" id="KW-0822">Tryptophan biosynthesis</keyword>
<feature type="binding site" evidence="3">
    <location>
        <begin position="111"/>
        <end position="119"/>
    </location>
    <ligand>
        <name>5-phospho-alpha-D-ribose 1-diphosphate</name>
        <dbReference type="ChEBI" id="CHEBI:58017"/>
    </ligand>
</feature>
<dbReference type="SUPFAM" id="SSF52418">
    <property type="entry name" value="Nucleoside phosphorylase/phosphoribosyltransferase catalytic domain"/>
    <property type="match status" value="1"/>
</dbReference>
<feature type="binding site" evidence="3">
    <location>
        <begin position="93"/>
        <end position="96"/>
    </location>
    <ligand>
        <name>5-phospho-alpha-D-ribose 1-diphosphate</name>
        <dbReference type="ChEBI" id="CHEBI:58017"/>
    </ligand>
</feature>
<dbReference type="EMBL" id="CP133659">
    <property type="protein sequence ID" value="WMW64014.1"/>
    <property type="molecule type" value="Genomic_DNA"/>
</dbReference>
<organism evidence="6 7">
    <name type="scientific">Nitratidesulfovibrio liaohensis</name>
    <dbReference type="NCBI Taxonomy" id="2604158"/>
    <lineage>
        <taxon>Bacteria</taxon>
        <taxon>Pseudomonadati</taxon>
        <taxon>Thermodesulfobacteriota</taxon>
        <taxon>Desulfovibrionia</taxon>
        <taxon>Desulfovibrionales</taxon>
        <taxon>Desulfovibrionaceae</taxon>
        <taxon>Nitratidesulfovibrio</taxon>
    </lineage>
</organism>
<dbReference type="Pfam" id="PF02885">
    <property type="entry name" value="Glycos_trans_3N"/>
    <property type="match status" value="1"/>
</dbReference>
<dbReference type="Pfam" id="PF00591">
    <property type="entry name" value="Glycos_transf_3"/>
    <property type="match status" value="1"/>
</dbReference>
<evidence type="ECO:0000259" key="5">
    <source>
        <dbReference type="Pfam" id="PF02885"/>
    </source>
</evidence>
<name>A0ABY9QWX7_9BACT</name>
<gene>
    <name evidence="3 6" type="primary">trpD</name>
    <name evidence="6" type="ORF">KPS_001990</name>
</gene>
<dbReference type="InterPro" id="IPR017459">
    <property type="entry name" value="Glycosyl_Trfase_fam3_N_dom"/>
</dbReference>
<feature type="binding site" evidence="3">
    <location>
        <position position="228"/>
    </location>
    <ligand>
        <name>Mg(2+)</name>
        <dbReference type="ChEBI" id="CHEBI:18420"/>
        <label>2</label>
    </ligand>
</feature>
<keyword evidence="3" id="KW-0028">Amino-acid biosynthesis</keyword>
<proteinExistence type="inferred from homology"/>
<feature type="binding site" evidence="3">
    <location>
        <position position="83"/>
    </location>
    <ligand>
        <name>anthranilate</name>
        <dbReference type="ChEBI" id="CHEBI:16567"/>
        <label>1</label>
    </ligand>
</feature>
<dbReference type="InterPro" id="IPR000312">
    <property type="entry name" value="Glycosyl_Trfase_fam3"/>
</dbReference>
<dbReference type="PANTHER" id="PTHR43285:SF2">
    <property type="entry name" value="ANTHRANILATE PHOSPHORIBOSYLTRANSFERASE"/>
    <property type="match status" value="1"/>
</dbReference>
<dbReference type="SUPFAM" id="SSF47648">
    <property type="entry name" value="Nucleoside phosphorylase/phosphoribosyltransferase N-terminal domain"/>
    <property type="match status" value="1"/>
</dbReference>
<feature type="binding site" evidence="3">
    <location>
        <position position="229"/>
    </location>
    <ligand>
        <name>Mg(2+)</name>
        <dbReference type="ChEBI" id="CHEBI:18420"/>
        <label>1</label>
    </ligand>
</feature>
<feature type="binding site" evidence="3">
    <location>
        <position position="83"/>
    </location>
    <ligand>
        <name>5-phospho-alpha-D-ribose 1-diphosphate</name>
        <dbReference type="ChEBI" id="CHEBI:58017"/>
    </ligand>
</feature>
<keyword evidence="3" id="KW-0460">Magnesium</keyword>
<dbReference type="Gene3D" id="1.20.970.10">
    <property type="entry name" value="Transferase, Pyrimidine Nucleoside Phosphorylase, Chain C"/>
    <property type="match status" value="1"/>
</dbReference>
<dbReference type="RefSeq" id="WP_309540135.1">
    <property type="nucleotide sequence ID" value="NZ_CP133659.1"/>
</dbReference>
<feature type="binding site" evidence="3">
    <location>
        <position position="95"/>
    </location>
    <ligand>
        <name>Mg(2+)</name>
        <dbReference type="ChEBI" id="CHEBI:18420"/>
        <label>1</label>
    </ligand>
</feature>
<dbReference type="InterPro" id="IPR036320">
    <property type="entry name" value="Glycosyl_Trfase_fam3_N_dom_sf"/>
</dbReference>
<dbReference type="HAMAP" id="MF_00211">
    <property type="entry name" value="TrpD"/>
    <property type="match status" value="1"/>
</dbReference>
<dbReference type="Proteomes" id="UP001180616">
    <property type="component" value="Chromosome"/>
</dbReference>
<protein>
    <recommendedName>
        <fullName evidence="3">Anthranilate phosphoribosyltransferase</fullName>
        <ecNumber evidence="3">2.4.2.18</ecNumber>
    </recommendedName>
</protein>
<keyword evidence="1 3" id="KW-0328">Glycosyltransferase</keyword>
<comment type="subunit">
    <text evidence="3">Homodimer.</text>
</comment>
<comment type="pathway">
    <text evidence="3">Amino-acid biosynthesis; L-tryptophan biosynthesis; L-tryptophan from chorismate: step 2/5.</text>
</comment>
<comment type="cofactor">
    <cofactor evidence="3">
        <name>Mg(2+)</name>
        <dbReference type="ChEBI" id="CHEBI:18420"/>
    </cofactor>
    <text evidence="3">Binds 2 magnesium ions per monomer.</text>
</comment>